<accession>A0A4R0R678</accession>
<dbReference type="EMBL" id="RWJN01000418">
    <property type="protein sequence ID" value="TCD61916.1"/>
    <property type="molecule type" value="Genomic_DNA"/>
</dbReference>
<evidence type="ECO:0000313" key="2">
    <source>
        <dbReference type="EMBL" id="TCD61916.1"/>
    </source>
</evidence>
<evidence type="ECO:0000313" key="3">
    <source>
        <dbReference type="Proteomes" id="UP000292702"/>
    </source>
</evidence>
<dbReference type="Proteomes" id="UP000292702">
    <property type="component" value="Unassembled WGS sequence"/>
</dbReference>
<keyword evidence="3" id="KW-1185">Reference proteome</keyword>
<sequence>MAGPGNYAAPAVSEIEAGLGLGLPSGPLHTTFRVASDDDGSSQRSRGSYPGHVTHPEQHLVGLGLGLPTDEPLRTSFRRDTKPLIGLGIHISGWEVVDDREDEEGLFGDEELIGYGEEHPSEEEMTSPPLLPTRRESPFRIELIVDDDEFPPSNSIFTPPAVSESEDEEEGLPGYFPVRPLLNIRRPTFMTAPSASELPIPFAHTPSGTGCVGCKVLASFNEEVDDQCTYTSGCNAEEDLYVNEPADASCAPCSPPPVRPLRPFVFPSYYTLTPTLLEDERCEVYAPQPVRPAEQQSEAHFHLPSDLLVSPCSCIECMGEDTVYYETPSRYIQWF</sequence>
<protein>
    <submittedName>
        <fullName evidence="2">Uncharacterized protein</fullName>
    </submittedName>
</protein>
<feature type="region of interest" description="Disordered" evidence="1">
    <location>
        <begin position="26"/>
        <end position="56"/>
    </location>
</feature>
<evidence type="ECO:0000256" key="1">
    <source>
        <dbReference type="SAM" id="MobiDB-lite"/>
    </source>
</evidence>
<comment type="caution">
    <text evidence="2">The sequence shown here is derived from an EMBL/GenBank/DDBJ whole genome shotgun (WGS) entry which is preliminary data.</text>
</comment>
<dbReference type="AlphaFoldDB" id="A0A4R0R678"/>
<name>A0A4R0R678_9APHY</name>
<dbReference type="OrthoDB" id="10638975at2759"/>
<organism evidence="2 3">
    <name type="scientific">Steccherinum ochraceum</name>
    <dbReference type="NCBI Taxonomy" id="92696"/>
    <lineage>
        <taxon>Eukaryota</taxon>
        <taxon>Fungi</taxon>
        <taxon>Dikarya</taxon>
        <taxon>Basidiomycota</taxon>
        <taxon>Agaricomycotina</taxon>
        <taxon>Agaricomycetes</taxon>
        <taxon>Polyporales</taxon>
        <taxon>Steccherinaceae</taxon>
        <taxon>Steccherinum</taxon>
    </lineage>
</organism>
<proteinExistence type="predicted"/>
<gene>
    <name evidence="2" type="ORF">EIP91_007708</name>
</gene>
<reference evidence="2 3" key="1">
    <citation type="submission" date="2018-11" db="EMBL/GenBank/DDBJ databases">
        <title>Genome assembly of Steccherinum ochraceum LE-BIN_3174, the white-rot fungus of the Steccherinaceae family (The Residual Polyporoid clade, Polyporales, Basidiomycota).</title>
        <authorList>
            <person name="Fedorova T.V."/>
            <person name="Glazunova O.A."/>
            <person name="Landesman E.O."/>
            <person name="Moiseenko K.V."/>
            <person name="Psurtseva N.V."/>
            <person name="Savinova O.S."/>
            <person name="Shakhova N.V."/>
            <person name="Tyazhelova T.V."/>
            <person name="Vasina D.V."/>
        </authorList>
    </citation>
    <scope>NUCLEOTIDE SEQUENCE [LARGE SCALE GENOMIC DNA]</scope>
    <source>
        <strain evidence="2 3">LE-BIN_3174</strain>
    </source>
</reference>